<evidence type="ECO:0000313" key="1">
    <source>
        <dbReference type="EMBL" id="GAH20008.1"/>
    </source>
</evidence>
<reference evidence="1" key="1">
    <citation type="journal article" date="2014" name="Front. Microbiol.">
        <title>High frequency of phylogenetically diverse reductive dehalogenase-homologous genes in deep subseafloor sedimentary metagenomes.</title>
        <authorList>
            <person name="Kawai M."/>
            <person name="Futagami T."/>
            <person name="Toyoda A."/>
            <person name="Takaki Y."/>
            <person name="Nishi S."/>
            <person name="Hori S."/>
            <person name="Arai W."/>
            <person name="Tsubouchi T."/>
            <person name="Morono Y."/>
            <person name="Uchiyama I."/>
            <person name="Ito T."/>
            <person name="Fujiyama A."/>
            <person name="Inagaki F."/>
            <person name="Takami H."/>
        </authorList>
    </citation>
    <scope>NUCLEOTIDE SEQUENCE</scope>
    <source>
        <strain evidence="1">Expedition CK06-06</strain>
    </source>
</reference>
<gene>
    <name evidence="1" type="ORF">S03H2_04327</name>
</gene>
<name>X1FGW3_9ZZZZ</name>
<sequence length="453" mass="51880">QPARWYQANYTNVILNISKTVNNTFFAVFHAINVPSSGIIKKQGFIFYAFEEPNDQYENIFYKRISSSLPWIEQTGKNGLLKVNLAPLINTPTPDQINLTVFGTPVNSSGISHNQAFFPNENNQFHIPISSLWFNEVKYNVSFLGNFKYNTKSSSTFNATDGKDILWNSTLFINHFPSDSRNNTARFYKPEFWRYNCTYNESVLDSDPEVIINPNFIDLLNISNNNWRCTFNQTNAILSTQIQSSNDNIAWINIVNFANITDYINISVQFNNSNGATSMYIYTSVLDVILEDNITESNFFFPIWRPDQDTGAKENNTQIRLQIHSNNGTMAGIETLAFNVTLSQMNMTLLESNSSVYKNNFASYLFSINNSYNNESLDLDDLIVQINSTSGTWRSLSEYNHYYIDSINTGLLNITIDTTQPDLPAGDYLINFTAENMYFSSYMYNSTLNIKHR</sequence>
<proteinExistence type="predicted"/>
<comment type="caution">
    <text evidence="1">The sequence shown here is derived from an EMBL/GenBank/DDBJ whole genome shotgun (WGS) entry which is preliminary data.</text>
</comment>
<feature type="non-terminal residue" evidence="1">
    <location>
        <position position="453"/>
    </location>
</feature>
<dbReference type="AlphaFoldDB" id="X1FGW3"/>
<feature type="non-terminal residue" evidence="1">
    <location>
        <position position="1"/>
    </location>
</feature>
<organism evidence="1">
    <name type="scientific">marine sediment metagenome</name>
    <dbReference type="NCBI Taxonomy" id="412755"/>
    <lineage>
        <taxon>unclassified sequences</taxon>
        <taxon>metagenomes</taxon>
        <taxon>ecological metagenomes</taxon>
    </lineage>
</organism>
<protein>
    <submittedName>
        <fullName evidence="1">Uncharacterized protein</fullName>
    </submittedName>
</protein>
<accession>X1FGW3</accession>
<dbReference type="EMBL" id="BARU01001701">
    <property type="protein sequence ID" value="GAH20008.1"/>
    <property type="molecule type" value="Genomic_DNA"/>
</dbReference>